<proteinExistence type="predicted"/>
<feature type="domain" description="Homing endonuclease LAGLIDADG" evidence="1">
    <location>
        <begin position="29"/>
        <end position="195"/>
    </location>
</feature>
<dbReference type="HOGENOM" id="CLU_090219_0_0_1"/>
<reference evidence="2 3" key="1">
    <citation type="journal article" date="2013" name="PLoS Genet.">
        <title>Comparative genome structure, secondary metabolite, and effector coding capacity across Cochliobolus pathogens.</title>
        <authorList>
            <person name="Condon B.J."/>
            <person name="Leng Y."/>
            <person name="Wu D."/>
            <person name="Bushley K.E."/>
            <person name="Ohm R.A."/>
            <person name="Otillar R."/>
            <person name="Martin J."/>
            <person name="Schackwitz W."/>
            <person name="Grimwood J."/>
            <person name="MohdZainudin N."/>
            <person name="Xue C."/>
            <person name="Wang R."/>
            <person name="Manning V.A."/>
            <person name="Dhillon B."/>
            <person name="Tu Z.J."/>
            <person name="Steffenson B.J."/>
            <person name="Salamov A."/>
            <person name="Sun H."/>
            <person name="Lowry S."/>
            <person name="LaButti K."/>
            <person name="Han J."/>
            <person name="Copeland A."/>
            <person name="Lindquist E."/>
            <person name="Barry K."/>
            <person name="Schmutz J."/>
            <person name="Baker S.E."/>
            <person name="Ciuffetti L.M."/>
            <person name="Grigoriev I.V."/>
            <person name="Zhong S."/>
            <person name="Turgeon B.G."/>
        </authorList>
    </citation>
    <scope>NUCLEOTIDE SEQUENCE [LARGE SCALE GENOMIC DNA]</scope>
    <source>
        <strain evidence="2 3">26-R-13</strain>
    </source>
</reference>
<dbReference type="EMBL" id="KI965030">
    <property type="protein sequence ID" value="EUC27018.1"/>
    <property type="molecule type" value="Genomic_DNA"/>
</dbReference>
<dbReference type="RefSeq" id="XP_007718680.1">
    <property type="nucleotide sequence ID" value="XM_007720490.1"/>
</dbReference>
<evidence type="ECO:0000313" key="2">
    <source>
        <dbReference type="EMBL" id="EUC27018.1"/>
    </source>
</evidence>
<dbReference type="OrthoDB" id="5274855at2759"/>
<protein>
    <recommendedName>
        <fullName evidence="1">Homing endonuclease LAGLIDADG domain-containing protein</fullName>
    </recommendedName>
</protein>
<gene>
    <name evidence="2" type="ORF">COCCADRAFT_112780</name>
</gene>
<keyword evidence="3" id="KW-1185">Reference proteome</keyword>
<dbReference type="AlphaFoldDB" id="W6XND1"/>
<dbReference type="InterPro" id="IPR004860">
    <property type="entry name" value="LAGLIDADG_dom"/>
</dbReference>
<dbReference type="SUPFAM" id="SSF55608">
    <property type="entry name" value="Homing endonucleases"/>
    <property type="match status" value="1"/>
</dbReference>
<evidence type="ECO:0000259" key="1">
    <source>
        <dbReference type="Pfam" id="PF03161"/>
    </source>
</evidence>
<organism evidence="2 3">
    <name type="scientific">Cochliobolus carbonum (strain 26-R-13)</name>
    <name type="common">Maize leaf spot fungus</name>
    <name type="synonym">Bipolaris zeicola</name>
    <dbReference type="NCBI Taxonomy" id="930089"/>
    <lineage>
        <taxon>Eukaryota</taxon>
        <taxon>Fungi</taxon>
        <taxon>Dikarya</taxon>
        <taxon>Ascomycota</taxon>
        <taxon>Pezizomycotina</taxon>
        <taxon>Dothideomycetes</taxon>
        <taxon>Pleosporomycetidae</taxon>
        <taxon>Pleosporales</taxon>
        <taxon>Pleosporineae</taxon>
        <taxon>Pleosporaceae</taxon>
        <taxon>Bipolaris</taxon>
    </lineage>
</organism>
<evidence type="ECO:0000313" key="3">
    <source>
        <dbReference type="Proteomes" id="UP000053841"/>
    </source>
</evidence>
<dbReference type="Pfam" id="PF03161">
    <property type="entry name" value="LAGLIDADG_2"/>
    <property type="match status" value="1"/>
</dbReference>
<dbReference type="KEGG" id="bze:COCCADRAFT_112780"/>
<sequence>GTNLRSQVGTGKFTKLVTSMIKLPNYNKSIIIGLLLSDGWLTFASKTNKNARLGFKQTINKASYVWFIFNELSHYCSSYPYYAESKRSGKVLYNLGFFTRGLTCFTELYPLFYINNVKIVPEDIYNLLTPVALAHLIMGDGGFKSKGIYICTDSYTIQDTVRLMNVLIIRYDFKCTLHKASNEHGYRIYISRNSLYKVKKLVKPHFIPSMFYKLGG</sequence>
<dbReference type="GO" id="GO:0004519">
    <property type="term" value="F:endonuclease activity"/>
    <property type="evidence" value="ECO:0007669"/>
    <property type="project" value="InterPro"/>
</dbReference>
<dbReference type="InterPro" id="IPR027434">
    <property type="entry name" value="Homing_endonucl"/>
</dbReference>
<dbReference type="eggNOG" id="ENOG502S5A9">
    <property type="taxonomic scope" value="Eukaryota"/>
</dbReference>
<name>W6XND1_COCC2</name>
<accession>W6XND1</accession>
<dbReference type="GeneID" id="19144518"/>
<dbReference type="STRING" id="930089.W6XND1"/>
<dbReference type="Gene3D" id="3.10.28.10">
    <property type="entry name" value="Homing endonucleases"/>
    <property type="match status" value="2"/>
</dbReference>
<feature type="non-terminal residue" evidence="2">
    <location>
        <position position="1"/>
    </location>
</feature>
<dbReference type="Proteomes" id="UP000053841">
    <property type="component" value="Unassembled WGS sequence"/>
</dbReference>